<sequence length="270" mass="30132">MVGKRNGAYDARFPDFVFPDDTRASRVRIADTHHVHARNSTGNQMLAGPSRAICLCGRRANAEATRNDAELLPWSVRQTRATHQLFGTRPIKRSLYDSAMYTVSVAKTATDDDNDNNNNNKHNNKNDDENDEDRKGDGEDDNEDEKRKEDNENDNIRRGQMINRIRGDSEDCAFGRQTNPANPCIIRSSLETLNMLPGESNGENLLLAHCDVIMSSSFSFAPTYPVDGRRAPGHHSLGPTPSATTNPGFTYWLTSDKAKQYLSCSRLLPC</sequence>
<gene>
    <name evidence="2" type="ORF">ALC62_07273</name>
</gene>
<organism evidence="2 3">
    <name type="scientific">Cyphomyrmex costatus</name>
    <dbReference type="NCBI Taxonomy" id="456900"/>
    <lineage>
        <taxon>Eukaryota</taxon>
        <taxon>Metazoa</taxon>
        <taxon>Ecdysozoa</taxon>
        <taxon>Arthropoda</taxon>
        <taxon>Hexapoda</taxon>
        <taxon>Insecta</taxon>
        <taxon>Pterygota</taxon>
        <taxon>Neoptera</taxon>
        <taxon>Endopterygota</taxon>
        <taxon>Hymenoptera</taxon>
        <taxon>Apocrita</taxon>
        <taxon>Aculeata</taxon>
        <taxon>Formicoidea</taxon>
        <taxon>Formicidae</taxon>
        <taxon>Myrmicinae</taxon>
        <taxon>Cyphomyrmex</taxon>
    </lineage>
</organism>
<feature type="compositionally biased region" description="Basic and acidic residues" evidence="1">
    <location>
        <begin position="124"/>
        <end position="137"/>
    </location>
</feature>
<dbReference type="AlphaFoldDB" id="A0A195CMR5"/>
<feature type="compositionally biased region" description="Basic and acidic residues" evidence="1">
    <location>
        <begin position="144"/>
        <end position="157"/>
    </location>
</feature>
<name>A0A195CMR5_9HYME</name>
<feature type="region of interest" description="Disordered" evidence="1">
    <location>
        <begin position="107"/>
        <end position="164"/>
    </location>
</feature>
<evidence type="ECO:0000313" key="2">
    <source>
        <dbReference type="EMBL" id="KYN01970.1"/>
    </source>
</evidence>
<reference evidence="2 3" key="1">
    <citation type="submission" date="2016-03" db="EMBL/GenBank/DDBJ databases">
        <title>Cyphomyrmex costatus WGS genome.</title>
        <authorList>
            <person name="Nygaard S."/>
            <person name="Hu H."/>
            <person name="Boomsma J."/>
            <person name="Zhang G."/>
        </authorList>
    </citation>
    <scope>NUCLEOTIDE SEQUENCE [LARGE SCALE GENOMIC DNA]</scope>
    <source>
        <strain evidence="2">MS0001</strain>
        <tissue evidence="2">Whole body</tissue>
    </source>
</reference>
<proteinExistence type="predicted"/>
<dbReference type="Proteomes" id="UP000078542">
    <property type="component" value="Unassembled WGS sequence"/>
</dbReference>
<keyword evidence="3" id="KW-1185">Reference proteome</keyword>
<evidence type="ECO:0000256" key="1">
    <source>
        <dbReference type="SAM" id="MobiDB-lite"/>
    </source>
</evidence>
<dbReference type="EMBL" id="KQ977565">
    <property type="protein sequence ID" value="KYN01970.1"/>
    <property type="molecule type" value="Genomic_DNA"/>
</dbReference>
<protein>
    <submittedName>
        <fullName evidence="2">Uncharacterized protein</fullName>
    </submittedName>
</protein>
<accession>A0A195CMR5</accession>
<evidence type="ECO:0000313" key="3">
    <source>
        <dbReference type="Proteomes" id="UP000078542"/>
    </source>
</evidence>